<evidence type="ECO:0000256" key="1">
    <source>
        <dbReference type="ARBA" id="ARBA00022605"/>
    </source>
</evidence>
<proteinExistence type="predicted"/>
<dbReference type="GO" id="GO:0016746">
    <property type="term" value="F:acyltransferase activity"/>
    <property type="evidence" value="ECO:0007669"/>
    <property type="project" value="UniProtKB-KW"/>
</dbReference>
<keyword evidence="5" id="KW-1185">Reference proteome</keyword>
<sequence length="270" mass="29791">MSAFPGYLLSSNFPSRNTVVTFTEDLINCIFPMVSDAAAYTEQQCSANILLRKQLTEILTPLSQRYDLDVVGITDEYLDELAFIKAELIEDAELILEFDPAAYSVEEVILSYPGFYAIMIYRLTHPLYKLNVPILPRIMSELAHSKTGIDINAGAQIGCPFFIDHGTGVVIGETSIIGKNVKIYQGVTLGALAVRKEDAQTKRHPTIEDNVVLYANSTILGGKTVIGHDSIIGGNTWITESVIPHSVAYTKSQIVITDKKDFTEPLNFII</sequence>
<reference evidence="4 5" key="1">
    <citation type="submission" date="2019-01" db="EMBL/GenBank/DDBJ databases">
        <title>Lacibacter sp. strain TTM-7.</title>
        <authorList>
            <person name="Chen W.-M."/>
        </authorList>
    </citation>
    <scope>NUCLEOTIDE SEQUENCE [LARGE SCALE GENOMIC DNA]</scope>
    <source>
        <strain evidence="4 5">TTM-7</strain>
    </source>
</reference>
<dbReference type="InterPro" id="IPR045304">
    <property type="entry name" value="LbH_SAT"/>
</dbReference>
<name>A0A4Q1CIR9_9BACT</name>
<dbReference type="CDD" id="cd03354">
    <property type="entry name" value="LbH_SAT"/>
    <property type="match status" value="1"/>
</dbReference>
<comment type="caution">
    <text evidence="4">The sequence shown here is derived from an EMBL/GenBank/DDBJ whole genome shotgun (WGS) entry which is preliminary data.</text>
</comment>
<dbReference type="AlphaFoldDB" id="A0A4Q1CIR9"/>
<dbReference type="RefSeq" id="WP_129130477.1">
    <property type="nucleotide sequence ID" value="NZ_SDHW01000002.1"/>
</dbReference>
<accession>A0A4Q1CIR9</accession>
<protein>
    <submittedName>
        <fullName evidence="4">Serine acetyltransferase</fullName>
    </submittedName>
</protein>
<dbReference type="GO" id="GO:0008652">
    <property type="term" value="P:amino acid biosynthetic process"/>
    <property type="evidence" value="ECO:0007669"/>
    <property type="project" value="UniProtKB-KW"/>
</dbReference>
<keyword evidence="3" id="KW-0012">Acyltransferase</keyword>
<evidence type="ECO:0000256" key="2">
    <source>
        <dbReference type="ARBA" id="ARBA00022679"/>
    </source>
</evidence>
<evidence type="ECO:0000313" key="5">
    <source>
        <dbReference type="Proteomes" id="UP000290204"/>
    </source>
</evidence>
<evidence type="ECO:0000313" key="4">
    <source>
        <dbReference type="EMBL" id="RXK60516.1"/>
    </source>
</evidence>
<dbReference type="SUPFAM" id="SSF51161">
    <property type="entry name" value="Trimeric LpxA-like enzymes"/>
    <property type="match status" value="1"/>
</dbReference>
<dbReference type="Gene3D" id="1.10.3130.10">
    <property type="entry name" value="serine acetyltransferase, domain 1"/>
    <property type="match status" value="1"/>
</dbReference>
<dbReference type="InterPro" id="IPR042122">
    <property type="entry name" value="Ser_AcTrfase_N_sf"/>
</dbReference>
<dbReference type="Proteomes" id="UP000290204">
    <property type="component" value="Unassembled WGS sequence"/>
</dbReference>
<dbReference type="EMBL" id="SDHW01000002">
    <property type="protein sequence ID" value="RXK60516.1"/>
    <property type="molecule type" value="Genomic_DNA"/>
</dbReference>
<keyword evidence="2 4" id="KW-0808">Transferase</keyword>
<dbReference type="PANTHER" id="PTHR42811">
    <property type="entry name" value="SERINE ACETYLTRANSFERASE"/>
    <property type="match status" value="1"/>
</dbReference>
<organism evidence="4 5">
    <name type="scientific">Lacibacter luteus</name>
    <dbReference type="NCBI Taxonomy" id="2508719"/>
    <lineage>
        <taxon>Bacteria</taxon>
        <taxon>Pseudomonadati</taxon>
        <taxon>Bacteroidota</taxon>
        <taxon>Chitinophagia</taxon>
        <taxon>Chitinophagales</taxon>
        <taxon>Chitinophagaceae</taxon>
        <taxon>Lacibacter</taxon>
    </lineage>
</organism>
<dbReference type="Gene3D" id="2.160.10.10">
    <property type="entry name" value="Hexapeptide repeat proteins"/>
    <property type="match status" value="1"/>
</dbReference>
<dbReference type="OrthoDB" id="9801456at2"/>
<keyword evidence="1" id="KW-0028">Amino-acid biosynthesis</keyword>
<evidence type="ECO:0000256" key="3">
    <source>
        <dbReference type="ARBA" id="ARBA00023315"/>
    </source>
</evidence>
<gene>
    <name evidence="4" type="ORF">ESA94_08590</name>
</gene>
<dbReference type="InterPro" id="IPR011004">
    <property type="entry name" value="Trimer_LpxA-like_sf"/>
</dbReference>